<accession>A0A8K0CS65</accession>
<evidence type="ECO:0000313" key="2">
    <source>
        <dbReference type="Proteomes" id="UP000801492"/>
    </source>
</evidence>
<organism evidence="1 2">
    <name type="scientific">Ignelater luminosus</name>
    <name type="common">Cucubano</name>
    <name type="synonym">Pyrophorus luminosus</name>
    <dbReference type="NCBI Taxonomy" id="2038154"/>
    <lineage>
        <taxon>Eukaryota</taxon>
        <taxon>Metazoa</taxon>
        <taxon>Ecdysozoa</taxon>
        <taxon>Arthropoda</taxon>
        <taxon>Hexapoda</taxon>
        <taxon>Insecta</taxon>
        <taxon>Pterygota</taxon>
        <taxon>Neoptera</taxon>
        <taxon>Endopterygota</taxon>
        <taxon>Coleoptera</taxon>
        <taxon>Polyphaga</taxon>
        <taxon>Elateriformia</taxon>
        <taxon>Elateroidea</taxon>
        <taxon>Elateridae</taxon>
        <taxon>Agrypninae</taxon>
        <taxon>Pyrophorini</taxon>
        <taxon>Ignelater</taxon>
    </lineage>
</organism>
<dbReference type="OrthoDB" id="6814999at2759"/>
<dbReference type="EMBL" id="VTPC01055752">
    <property type="protein sequence ID" value="KAF2890261.1"/>
    <property type="molecule type" value="Genomic_DNA"/>
</dbReference>
<proteinExistence type="predicted"/>
<reference evidence="1" key="1">
    <citation type="submission" date="2019-08" db="EMBL/GenBank/DDBJ databases">
        <title>The genome of the North American firefly Photinus pyralis.</title>
        <authorList>
            <consortium name="Photinus pyralis genome working group"/>
            <person name="Fallon T.R."/>
            <person name="Sander Lower S.E."/>
            <person name="Weng J.-K."/>
        </authorList>
    </citation>
    <scope>NUCLEOTIDE SEQUENCE</scope>
    <source>
        <strain evidence="1">TRF0915ILg1</strain>
        <tissue evidence="1">Whole body</tissue>
    </source>
</reference>
<name>A0A8K0CS65_IGNLU</name>
<dbReference type="Proteomes" id="UP000801492">
    <property type="component" value="Unassembled WGS sequence"/>
</dbReference>
<evidence type="ECO:0000313" key="1">
    <source>
        <dbReference type="EMBL" id="KAF2890261.1"/>
    </source>
</evidence>
<protein>
    <submittedName>
        <fullName evidence="1">Uncharacterized protein</fullName>
    </submittedName>
</protein>
<dbReference type="AlphaFoldDB" id="A0A8K0CS65"/>
<sequence length="113" mass="12796">MLIFKVTAQLRTNFFVKNITFCPSPGPIKYSGYVTTENTRQYLELDINTPIPIDENLNATFIIDSILGNKVIVPVFEIQEKDFCKAMNKYAGEFWYGIERAAQLPAGVCPIRA</sequence>
<comment type="caution">
    <text evidence="1">The sequence shown here is derived from an EMBL/GenBank/DDBJ whole genome shotgun (WGS) entry which is preliminary data.</text>
</comment>
<feature type="non-terminal residue" evidence="1">
    <location>
        <position position="113"/>
    </location>
</feature>
<keyword evidence="2" id="KW-1185">Reference proteome</keyword>
<gene>
    <name evidence="1" type="ORF">ILUMI_15912</name>
</gene>